<dbReference type="PANTHER" id="PTHR33420">
    <property type="entry name" value="FIMBRIAL SUBUNIT ELFA-RELATED"/>
    <property type="match status" value="1"/>
</dbReference>
<organism evidence="3 4">
    <name type="scientific">Stutzerimonas stutzeri</name>
    <name type="common">Pseudomonas stutzeri</name>
    <dbReference type="NCBI Taxonomy" id="316"/>
    <lineage>
        <taxon>Bacteria</taxon>
        <taxon>Pseudomonadati</taxon>
        <taxon>Pseudomonadota</taxon>
        <taxon>Gammaproteobacteria</taxon>
        <taxon>Pseudomonadales</taxon>
        <taxon>Pseudomonadaceae</taxon>
        <taxon>Stutzerimonas</taxon>
    </lineage>
</organism>
<gene>
    <name evidence="3" type="ORF">GQA94_00460</name>
</gene>
<dbReference type="InterPro" id="IPR008966">
    <property type="entry name" value="Adhesion_dom_sf"/>
</dbReference>
<dbReference type="PANTHER" id="PTHR33420:SF10">
    <property type="entry name" value="FIMBRIAE MAJOR SUBUNIT"/>
    <property type="match status" value="1"/>
</dbReference>
<dbReference type="EMBL" id="CP046902">
    <property type="protein sequence ID" value="QGZ28603.1"/>
    <property type="molecule type" value="Genomic_DNA"/>
</dbReference>
<dbReference type="InterPro" id="IPR050263">
    <property type="entry name" value="Bact_Fimbrial_Adh_Pro"/>
</dbReference>
<reference evidence="3 4" key="1">
    <citation type="submission" date="2019-12" db="EMBL/GenBank/DDBJ databases">
        <title>Complete genome sequence of Pseudomonas stutzeri.</title>
        <authorList>
            <person name="Lim S.R."/>
            <person name="Kim J.H."/>
        </authorList>
    </citation>
    <scope>NUCLEOTIDE SEQUENCE [LARGE SCALE GENOMIC DNA]</scope>
    <source>
        <strain evidence="3 4">PM101005</strain>
    </source>
</reference>
<dbReference type="InterPro" id="IPR036937">
    <property type="entry name" value="Adhesion_dom_fimbrial_sf"/>
</dbReference>
<feature type="signal peptide" evidence="1">
    <location>
        <begin position="1"/>
        <end position="19"/>
    </location>
</feature>
<dbReference type="GO" id="GO:0009289">
    <property type="term" value="C:pilus"/>
    <property type="evidence" value="ECO:0007669"/>
    <property type="project" value="InterPro"/>
</dbReference>
<accession>A0A6I6LHA7</accession>
<feature type="chain" id="PRO_5026011581" evidence="1">
    <location>
        <begin position="20"/>
        <end position="178"/>
    </location>
</feature>
<evidence type="ECO:0000313" key="3">
    <source>
        <dbReference type="EMBL" id="QGZ28603.1"/>
    </source>
</evidence>
<feature type="domain" description="Fimbrial-type adhesion" evidence="2">
    <location>
        <begin position="30"/>
        <end position="177"/>
    </location>
</feature>
<protein>
    <submittedName>
        <fullName evidence="3">Fimbrial protein</fullName>
    </submittedName>
</protein>
<dbReference type="SUPFAM" id="SSF49401">
    <property type="entry name" value="Bacterial adhesins"/>
    <property type="match status" value="1"/>
</dbReference>
<evidence type="ECO:0000259" key="2">
    <source>
        <dbReference type="Pfam" id="PF00419"/>
    </source>
</evidence>
<dbReference type="AlphaFoldDB" id="A0A6I6LHA7"/>
<sequence length="178" mass="18155">MKRLTLLLAMAALPSLAPAANALPAMQGTAPTCQVSIDGAPTGVVRLATVEAADFAGAGSVAGLTPFTVTISDCPAPQHGNLNVVAIFRDYNITAAGNLGNLAAHDAALDVAVQLTTHTEHGVRPIDLAVTHQIVDLLVLRQGQTSASHQLGARYITEGGNPTPGAVTAVAEFAIDYL</sequence>
<dbReference type="OrthoDB" id="5906753at2"/>
<proteinExistence type="predicted"/>
<dbReference type="Proteomes" id="UP000438983">
    <property type="component" value="Chromosome"/>
</dbReference>
<evidence type="ECO:0000313" key="4">
    <source>
        <dbReference type="Proteomes" id="UP000438983"/>
    </source>
</evidence>
<dbReference type="RefSeq" id="WP_158186207.1">
    <property type="nucleotide sequence ID" value="NZ_CP046902.1"/>
</dbReference>
<name>A0A6I6LHA7_STUST</name>
<dbReference type="InterPro" id="IPR000259">
    <property type="entry name" value="Adhesion_dom_fimbrial"/>
</dbReference>
<dbReference type="GO" id="GO:0043709">
    <property type="term" value="P:cell adhesion involved in single-species biofilm formation"/>
    <property type="evidence" value="ECO:0007669"/>
    <property type="project" value="TreeGrafter"/>
</dbReference>
<dbReference type="Pfam" id="PF00419">
    <property type="entry name" value="Fimbrial"/>
    <property type="match status" value="1"/>
</dbReference>
<dbReference type="Gene3D" id="2.60.40.1090">
    <property type="entry name" value="Fimbrial-type adhesion domain"/>
    <property type="match status" value="1"/>
</dbReference>
<keyword evidence="1" id="KW-0732">Signal</keyword>
<evidence type="ECO:0000256" key="1">
    <source>
        <dbReference type="SAM" id="SignalP"/>
    </source>
</evidence>